<evidence type="ECO:0000313" key="3">
    <source>
        <dbReference type="Proteomes" id="UP001155077"/>
    </source>
</evidence>
<evidence type="ECO:0000256" key="1">
    <source>
        <dbReference type="SAM" id="Phobius"/>
    </source>
</evidence>
<reference evidence="2" key="1">
    <citation type="submission" date="2022-06" db="EMBL/GenBank/DDBJ databases">
        <title>Gramella sediminis sp. nov., isolated from deep-sea sediment of the Indian Ocean.</title>
        <authorList>
            <person name="Yang L."/>
        </authorList>
    </citation>
    <scope>NUCLEOTIDE SEQUENCE</scope>
    <source>
        <strain evidence="2">HMD3159</strain>
    </source>
</reference>
<dbReference type="Proteomes" id="UP001155077">
    <property type="component" value="Unassembled WGS sequence"/>
</dbReference>
<sequence length="314" mass="35110">MNPRITFLKSSYESFRGRDVNDLYKHYVQKREKALLDSIAAATAINGIFFSDYIDYDKITPEIAEAFQTSFPNLELSDLSKMSEDQLAGIISNWKGKLFEFNVRDNLNVGEMVGDIQLEEGQYAVVADSLTQPGWDLQILNADGTVARELQAKATDSLSYINEAFEKYPDIDIISTSEVAGLNDNLLNSDISNEDITNSLVDPMKSLFDSPVENFLEDIFPMLPVLIITTTEGRKCIMGKQTAMEGLQSGIKRGTRSAASMGLGALLAWMDFGVFSIGGTFALNYFWSRHEDSNEALKILEKKERELRLLAAKY</sequence>
<organism evidence="2 3">
    <name type="scientific">Gramella jeungdoensis</name>
    <dbReference type="NCBI Taxonomy" id="708091"/>
    <lineage>
        <taxon>Bacteria</taxon>
        <taxon>Pseudomonadati</taxon>
        <taxon>Bacteroidota</taxon>
        <taxon>Flavobacteriia</taxon>
        <taxon>Flavobacteriales</taxon>
        <taxon>Flavobacteriaceae</taxon>
        <taxon>Christiangramia</taxon>
    </lineage>
</organism>
<evidence type="ECO:0000313" key="2">
    <source>
        <dbReference type="EMBL" id="MCM8568883.1"/>
    </source>
</evidence>
<keyword evidence="1" id="KW-0812">Transmembrane</keyword>
<keyword evidence="1" id="KW-1133">Transmembrane helix</keyword>
<keyword evidence="1" id="KW-0472">Membrane</keyword>
<feature type="transmembrane region" description="Helical" evidence="1">
    <location>
        <begin position="262"/>
        <end position="287"/>
    </location>
</feature>
<dbReference type="EMBL" id="JAMSCK010000002">
    <property type="protein sequence ID" value="MCM8568883.1"/>
    <property type="molecule type" value="Genomic_DNA"/>
</dbReference>
<accession>A0ABT0YZK0</accession>
<dbReference type="RefSeq" id="WP_252111372.1">
    <property type="nucleotide sequence ID" value="NZ_JAMSCK010000002.1"/>
</dbReference>
<name>A0ABT0YZK0_9FLAO</name>
<keyword evidence="3" id="KW-1185">Reference proteome</keyword>
<protein>
    <submittedName>
        <fullName evidence="2">Uncharacterized protein</fullName>
    </submittedName>
</protein>
<comment type="caution">
    <text evidence="2">The sequence shown here is derived from an EMBL/GenBank/DDBJ whole genome shotgun (WGS) entry which is preliminary data.</text>
</comment>
<gene>
    <name evidence="2" type="ORF">NE848_05810</name>
</gene>
<proteinExistence type="predicted"/>